<dbReference type="Pfam" id="PF00908">
    <property type="entry name" value="dTDP_sugar_isom"/>
    <property type="match status" value="1"/>
</dbReference>
<dbReference type="UniPathway" id="UPA00124"/>
<comment type="similarity">
    <text evidence="7">Belongs to the dTDP-4-dehydrorhamnose 3,5-epimerase family.</text>
</comment>
<evidence type="ECO:0000256" key="3">
    <source>
        <dbReference type="ARBA" id="ARBA00012098"/>
    </source>
</evidence>
<dbReference type="GO" id="GO:0008830">
    <property type="term" value="F:dTDP-4-dehydrorhamnose 3,5-epimerase activity"/>
    <property type="evidence" value="ECO:0007669"/>
    <property type="project" value="UniProtKB-UniRule"/>
</dbReference>
<comment type="function">
    <text evidence="2 7">Catalyzes the epimerization of the C3' and C5'positions of dTDP-6-deoxy-D-xylo-4-hexulose, forming dTDP-6-deoxy-L-lyxo-4-hexulose.</text>
</comment>
<dbReference type="InterPro" id="IPR011051">
    <property type="entry name" value="RmlC_Cupin_sf"/>
</dbReference>
<evidence type="ECO:0000256" key="2">
    <source>
        <dbReference type="ARBA" id="ARBA00001997"/>
    </source>
</evidence>
<protein>
    <recommendedName>
        <fullName evidence="4 7">dTDP-4-dehydrorhamnose 3,5-epimerase</fullName>
        <ecNumber evidence="3 7">5.1.3.13</ecNumber>
    </recommendedName>
    <alternativeName>
        <fullName evidence="7">Thymidine diphospho-4-keto-rhamnose 3,5-epimerase</fullName>
    </alternativeName>
</protein>
<dbReference type="PANTHER" id="PTHR21047:SF2">
    <property type="entry name" value="THYMIDINE DIPHOSPHO-4-KETO-RHAMNOSE 3,5-EPIMERASE"/>
    <property type="match status" value="1"/>
</dbReference>
<dbReference type="SUPFAM" id="SSF51182">
    <property type="entry name" value="RmlC-like cupins"/>
    <property type="match status" value="1"/>
</dbReference>
<reference evidence="8 9" key="1">
    <citation type="submission" date="2015-03" db="EMBL/GenBank/DDBJ databases">
        <title>Draft genome sequence of Elstera litoralis.</title>
        <authorList>
            <person name="Rahalkar M.C."/>
            <person name="Dhakephalkar P.K."/>
            <person name="Pore S.D."/>
            <person name="Arora P."/>
            <person name="Kapse N.G."/>
            <person name="Pandit P.S."/>
        </authorList>
    </citation>
    <scope>NUCLEOTIDE SEQUENCE [LARGE SCALE GENOMIC DNA]</scope>
    <source>
        <strain evidence="8 9">Dia-1</strain>
    </source>
</reference>
<sequence>MQITDTKIPAVKRIVPKKHGDARGYFMETFSEPRFAEAGIIERWVQDNQSLSKPQGTVRGLHFQIAPAGQAKLIRVLQGAILDVAVDLRHGSPSFGQHVAVELTAEGGEQLYVPVGFAHGFCTLVPDTAVAYKVSHVYAPAEDRGLRWNDPALGIDWPVTAATALLSPKDTQQPLLADLPVLFTYA</sequence>
<proteinExistence type="inferred from homology"/>
<keyword evidence="7" id="KW-0413">Isomerase</keyword>
<feature type="active site" description="Proton acceptor" evidence="5">
    <location>
        <position position="62"/>
    </location>
</feature>
<evidence type="ECO:0000256" key="1">
    <source>
        <dbReference type="ARBA" id="ARBA00001298"/>
    </source>
</evidence>
<comment type="subunit">
    <text evidence="7">Homodimer.</text>
</comment>
<dbReference type="EMBL" id="LAJY01000132">
    <property type="protein sequence ID" value="KJV10202.1"/>
    <property type="molecule type" value="Genomic_DNA"/>
</dbReference>
<dbReference type="GO" id="GO:0000271">
    <property type="term" value="P:polysaccharide biosynthetic process"/>
    <property type="evidence" value="ECO:0007669"/>
    <property type="project" value="TreeGrafter"/>
</dbReference>
<organism evidence="8 9">
    <name type="scientific">Elstera litoralis</name>
    <dbReference type="NCBI Taxonomy" id="552518"/>
    <lineage>
        <taxon>Bacteria</taxon>
        <taxon>Pseudomonadati</taxon>
        <taxon>Pseudomonadota</taxon>
        <taxon>Alphaproteobacteria</taxon>
        <taxon>Rhodospirillales</taxon>
        <taxon>Rhodospirillaceae</taxon>
        <taxon>Elstera</taxon>
    </lineage>
</organism>
<dbReference type="Proteomes" id="UP000033774">
    <property type="component" value="Unassembled WGS sequence"/>
</dbReference>
<dbReference type="EC" id="5.1.3.13" evidence="3 7"/>
<dbReference type="PATRIC" id="fig|552518.3.peg.406"/>
<dbReference type="InterPro" id="IPR000888">
    <property type="entry name" value="RmlC-like"/>
</dbReference>
<comment type="catalytic activity">
    <reaction evidence="1 7">
        <text>dTDP-4-dehydro-6-deoxy-alpha-D-glucose = dTDP-4-dehydro-beta-L-rhamnose</text>
        <dbReference type="Rhea" id="RHEA:16969"/>
        <dbReference type="ChEBI" id="CHEBI:57649"/>
        <dbReference type="ChEBI" id="CHEBI:62830"/>
        <dbReference type="EC" id="5.1.3.13"/>
    </reaction>
</comment>
<feature type="active site" description="Proton donor" evidence="5">
    <location>
        <position position="132"/>
    </location>
</feature>
<dbReference type="PANTHER" id="PTHR21047">
    <property type="entry name" value="DTDP-6-DEOXY-D-GLUCOSE-3,5 EPIMERASE"/>
    <property type="match status" value="1"/>
</dbReference>
<comment type="caution">
    <text evidence="8">The sequence shown here is derived from an EMBL/GenBank/DDBJ whole genome shotgun (WGS) entry which is preliminary data.</text>
</comment>
<comment type="pathway">
    <text evidence="7">Carbohydrate biosynthesis; dTDP-L-rhamnose biosynthesis.</text>
</comment>
<evidence type="ECO:0000256" key="5">
    <source>
        <dbReference type="PIRSR" id="PIRSR600888-1"/>
    </source>
</evidence>
<feature type="site" description="Participates in a stacking interaction with the thymidine ring of dTDP-4-oxo-6-deoxyglucose" evidence="6">
    <location>
        <position position="138"/>
    </location>
</feature>
<evidence type="ECO:0000256" key="6">
    <source>
        <dbReference type="PIRSR" id="PIRSR600888-3"/>
    </source>
</evidence>
<evidence type="ECO:0000313" key="8">
    <source>
        <dbReference type="EMBL" id="KJV10202.1"/>
    </source>
</evidence>
<dbReference type="AlphaFoldDB" id="A0A0F3IUA0"/>
<dbReference type="OrthoDB" id="9800680at2"/>
<dbReference type="GO" id="GO:0005829">
    <property type="term" value="C:cytosol"/>
    <property type="evidence" value="ECO:0007669"/>
    <property type="project" value="TreeGrafter"/>
</dbReference>
<dbReference type="RefSeq" id="WP_045775133.1">
    <property type="nucleotide sequence ID" value="NZ_LAJY01000132.1"/>
</dbReference>
<dbReference type="NCBIfam" id="TIGR01221">
    <property type="entry name" value="rmlC"/>
    <property type="match status" value="1"/>
</dbReference>
<accession>A0A0F3IUA0</accession>
<dbReference type="InterPro" id="IPR014710">
    <property type="entry name" value="RmlC-like_jellyroll"/>
</dbReference>
<keyword evidence="9" id="KW-1185">Reference proteome</keyword>
<dbReference type="CDD" id="cd00438">
    <property type="entry name" value="cupin_RmlC"/>
    <property type="match status" value="1"/>
</dbReference>
<evidence type="ECO:0000256" key="7">
    <source>
        <dbReference type="RuleBase" id="RU364069"/>
    </source>
</evidence>
<dbReference type="Gene3D" id="2.60.120.10">
    <property type="entry name" value="Jelly Rolls"/>
    <property type="match status" value="1"/>
</dbReference>
<dbReference type="GO" id="GO:0019305">
    <property type="term" value="P:dTDP-rhamnose biosynthetic process"/>
    <property type="evidence" value="ECO:0007669"/>
    <property type="project" value="UniProtKB-UniRule"/>
</dbReference>
<name>A0A0F3IUA0_9PROT</name>
<evidence type="ECO:0000256" key="4">
    <source>
        <dbReference type="ARBA" id="ARBA00019595"/>
    </source>
</evidence>
<evidence type="ECO:0000313" key="9">
    <source>
        <dbReference type="Proteomes" id="UP000033774"/>
    </source>
</evidence>
<gene>
    <name evidence="8" type="ORF">VZ95_06485</name>
</gene>